<sequence length="178" mass="19652">MKKIIKLSLTGLLLSAAQAFAGTCDNAPKSSVTEITGAPIEQWAKVECSKYGHIITFTENYGFVLIPERRPIIYPAQLVSNEKPSLGPDEYYFTSISVDELSGSANEFLHGLHQKNIFGSIGQDVPKAKPKIWELSATTNENKELALYFYEYPDIVVGTSCWESCAPTKGFVVARKPK</sequence>
<evidence type="ECO:0000313" key="2">
    <source>
        <dbReference type="EMBL" id="AQQ66416.1"/>
    </source>
</evidence>
<organism evidence="2 4">
    <name type="scientific">Microbulbifer agarilyticus</name>
    <dbReference type="NCBI Taxonomy" id="260552"/>
    <lineage>
        <taxon>Bacteria</taxon>
        <taxon>Pseudomonadati</taxon>
        <taxon>Pseudomonadota</taxon>
        <taxon>Gammaproteobacteria</taxon>
        <taxon>Cellvibrionales</taxon>
        <taxon>Microbulbiferaceae</taxon>
        <taxon>Microbulbifer</taxon>
    </lineage>
</organism>
<dbReference type="KEGG" id="maga:Mag101_01205"/>
<reference evidence="2 4" key="1">
    <citation type="submission" date="2017-02" db="EMBL/GenBank/DDBJ databases">
        <title>Genome of Microbulbifer agarilyticus GP101.</title>
        <authorList>
            <person name="Jung J."/>
            <person name="Bae S.S."/>
            <person name="Baek K."/>
        </authorList>
    </citation>
    <scope>NUCLEOTIDE SEQUENCE [LARGE SCALE GENOMIC DNA]</scope>
    <source>
        <strain evidence="2 4">GP101</strain>
    </source>
</reference>
<dbReference type="KEGG" id="maga:Mag101_11875"/>
<gene>
    <name evidence="2" type="ORF">Mag101_01205</name>
    <name evidence="3" type="ORF">Mag101_11875</name>
</gene>
<feature type="signal peptide" evidence="1">
    <location>
        <begin position="1"/>
        <end position="21"/>
    </location>
</feature>
<dbReference type="EMBL" id="CP019650">
    <property type="protein sequence ID" value="AQQ68261.1"/>
    <property type="molecule type" value="Genomic_DNA"/>
</dbReference>
<keyword evidence="4" id="KW-1185">Reference proteome</keyword>
<proteinExistence type="predicted"/>
<evidence type="ECO:0000313" key="4">
    <source>
        <dbReference type="Proteomes" id="UP000188219"/>
    </source>
</evidence>
<accession>A0A1Q2M178</accession>
<dbReference type="OrthoDB" id="6193918at2"/>
<evidence type="ECO:0000256" key="1">
    <source>
        <dbReference type="SAM" id="SignalP"/>
    </source>
</evidence>
<protein>
    <submittedName>
        <fullName evidence="2">Uncharacterized protein</fullName>
    </submittedName>
</protein>
<dbReference type="RefSeq" id="WP_077399632.1">
    <property type="nucleotide sequence ID" value="NZ_CP019650.1"/>
</dbReference>
<evidence type="ECO:0000313" key="3">
    <source>
        <dbReference type="EMBL" id="AQQ68261.1"/>
    </source>
</evidence>
<dbReference type="Proteomes" id="UP000188219">
    <property type="component" value="Chromosome"/>
</dbReference>
<name>A0A1Q2M178_9GAMM</name>
<feature type="chain" id="PRO_5011898751" evidence="1">
    <location>
        <begin position="22"/>
        <end position="178"/>
    </location>
</feature>
<dbReference type="AlphaFoldDB" id="A0A1Q2M178"/>
<dbReference type="EMBL" id="CP019650">
    <property type="protein sequence ID" value="AQQ66416.1"/>
    <property type="molecule type" value="Genomic_DNA"/>
</dbReference>
<keyword evidence="1" id="KW-0732">Signal</keyword>